<dbReference type="Pfam" id="PF14281">
    <property type="entry name" value="PDDEXK_4"/>
    <property type="match status" value="1"/>
</dbReference>
<dbReference type="RefSeq" id="WP_284131912.1">
    <property type="nucleotide sequence ID" value="NZ_JASKYM010000002.1"/>
</dbReference>
<name>A0ABT7E8B3_9FIRM</name>
<dbReference type="InterPro" id="IPR029470">
    <property type="entry name" value="PDDEXK_4"/>
</dbReference>
<dbReference type="Proteomes" id="UP001301012">
    <property type="component" value="Unassembled WGS sequence"/>
</dbReference>
<keyword evidence="2" id="KW-1185">Reference proteome</keyword>
<evidence type="ECO:0000313" key="1">
    <source>
        <dbReference type="EMBL" id="MDK2562942.1"/>
    </source>
</evidence>
<protein>
    <submittedName>
        <fullName evidence="1">PD-(D/E)XK nuclease family protein</fullName>
    </submittedName>
</protein>
<dbReference type="EMBL" id="JASKYM010000002">
    <property type="protein sequence ID" value="MDK2562942.1"/>
    <property type="molecule type" value="Genomic_DNA"/>
</dbReference>
<proteinExistence type="predicted"/>
<evidence type="ECO:0000313" key="2">
    <source>
        <dbReference type="Proteomes" id="UP001301012"/>
    </source>
</evidence>
<reference evidence="1 2" key="1">
    <citation type="submission" date="2023-05" db="EMBL/GenBank/DDBJ databases">
        <title>Rombocin, a short stable natural nisin variant, displays selective antimicrobial activity against Listeria monocytogenes and employs dual mode of action to kill target bacterial strains.</title>
        <authorList>
            <person name="Wambui J."/>
            <person name="Stephan R."/>
            <person name="Kuipers O.P."/>
        </authorList>
    </citation>
    <scope>NUCLEOTIDE SEQUENCE [LARGE SCALE GENOMIC DNA]</scope>
    <source>
        <strain evidence="1 2">RC002</strain>
    </source>
</reference>
<organism evidence="1 2">
    <name type="scientific">Romboutsia sedimentorum</name>
    <dbReference type="NCBI Taxonomy" id="1368474"/>
    <lineage>
        <taxon>Bacteria</taxon>
        <taxon>Bacillati</taxon>
        <taxon>Bacillota</taxon>
        <taxon>Clostridia</taxon>
        <taxon>Peptostreptococcales</taxon>
        <taxon>Peptostreptococcaceae</taxon>
        <taxon>Romboutsia</taxon>
    </lineage>
</organism>
<sequence length="407" mass="47656">MNIELLLTKICEISNKYDLINQKTGSYFNIFDIANISTDEVTICRVIHELLDPKGSHYQGDLYLRLFVEHVLNLDFTESDYKNVRVHREYIILGNRRIDLVIESNDELIPIEVKIYAGDQNNQCFDYYNQAKNSKVFYLTLHGSIPSSQSAGSLTPIYNDRCIVGYEEIVQLSFENDILSWLNRCLEQQETIRIASIREIILQLILVIRRITNLLVEDKEVEISNIISSSKSNMQSAIEIEKSLKACKIKMIKKVLNAIEERIDKANLNNANSYDYNDFKLVNVYYDKKGSSYPGISYYIKNIKDDIDLWLRIEIDSVLFVGFCTPCNNVFNGKMLANDEIRDVLPNYEPEIDGWWIYWEYLPEDNESECPNFKEFNDAYFDLFDEDKFDEFIDRCVYNIEKLITLK</sequence>
<comment type="caution">
    <text evidence="1">The sequence shown here is derived from an EMBL/GenBank/DDBJ whole genome shotgun (WGS) entry which is preliminary data.</text>
</comment>
<accession>A0ABT7E8B3</accession>
<gene>
    <name evidence="1" type="ORF">QOZ84_05245</name>
</gene>